<accession>A0A8X6NDE5</accession>
<proteinExistence type="predicted"/>
<sequence>MTCLSDKIQMRDSPYLNDAHRVSSFSISALQRHELAFALRVPPEKGTVFAHKKNHRLVRALHRSCRMRYTIEGNVPRSQRSGTLSIFTLRYFNNRDLRDDTEHYSPTC</sequence>
<dbReference type="Proteomes" id="UP000887013">
    <property type="component" value="Unassembled WGS sequence"/>
</dbReference>
<name>A0A8X6NDE5_NEPPI</name>
<evidence type="ECO:0000313" key="2">
    <source>
        <dbReference type="Proteomes" id="UP000887013"/>
    </source>
</evidence>
<dbReference type="EMBL" id="BMAW01103208">
    <property type="protein sequence ID" value="GFT08063.1"/>
    <property type="molecule type" value="Genomic_DNA"/>
</dbReference>
<keyword evidence="2" id="KW-1185">Reference proteome</keyword>
<organism evidence="1 2">
    <name type="scientific">Nephila pilipes</name>
    <name type="common">Giant wood spider</name>
    <name type="synonym">Nephila maculata</name>
    <dbReference type="NCBI Taxonomy" id="299642"/>
    <lineage>
        <taxon>Eukaryota</taxon>
        <taxon>Metazoa</taxon>
        <taxon>Ecdysozoa</taxon>
        <taxon>Arthropoda</taxon>
        <taxon>Chelicerata</taxon>
        <taxon>Arachnida</taxon>
        <taxon>Araneae</taxon>
        <taxon>Araneomorphae</taxon>
        <taxon>Entelegynae</taxon>
        <taxon>Araneoidea</taxon>
        <taxon>Nephilidae</taxon>
        <taxon>Nephila</taxon>
    </lineage>
</organism>
<protein>
    <submittedName>
        <fullName evidence="1">Uncharacterized protein</fullName>
    </submittedName>
</protein>
<comment type="caution">
    <text evidence="1">The sequence shown here is derived from an EMBL/GenBank/DDBJ whole genome shotgun (WGS) entry which is preliminary data.</text>
</comment>
<gene>
    <name evidence="1" type="ORF">NPIL_187541</name>
</gene>
<reference evidence="1" key="1">
    <citation type="submission" date="2020-08" db="EMBL/GenBank/DDBJ databases">
        <title>Multicomponent nature underlies the extraordinary mechanical properties of spider dragline silk.</title>
        <authorList>
            <person name="Kono N."/>
            <person name="Nakamura H."/>
            <person name="Mori M."/>
            <person name="Yoshida Y."/>
            <person name="Ohtoshi R."/>
            <person name="Malay A.D."/>
            <person name="Moran D.A.P."/>
            <person name="Tomita M."/>
            <person name="Numata K."/>
            <person name="Arakawa K."/>
        </authorList>
    </citation>
    <scope>NUCLEOTIDE SEQUENCE</scope>
</reference>
<evidence type="ECO:0000313" key="1">
    <source>
        <dbReference type="EMBL" id="GFT08063.1"/>
    </source>
</evidence>
<dbReference type="AlphaFoldDB" id="A0A8X6NDE5"/>